<dbReference type="GO" id="GO:0044539">
    <property type="term" value="P:long-chain fatty acid import into cell"/>
    <property type="evidence" value="ECO:0007669"/>
    <property type="project" value="TreeGrafter"/>
</dbReference>
<comment type="catalytic activity">
    <reaction evidence="16">
        <text>a very long-chain fatty acid + ATP + CoA = a very long-chain fatty acyl-CoA + AMP + diphosphate</text>
        <dbReference type="Rhea" id="RHEA:54536"/>
        <dbReference type="ChEBI" id="CHEBI:30616"/>
        <dbReference type="ChEBI" id="CHEBI:33019"/>
        <dbReference type="ChEBI" id="CHEBI:57287"/>
        <dbReference type="ChEBI" id="CHEBI:58950"/>
        <dbReference type="ChEBI" id="CHEBI:138261"/>
        <dbReference type="ChEBI" id="CHEBI:456215"/>
    </reaction>
</comment>
<name>A0A8E2JTN1_9PEZI</name>
<evidence type="ECO:0000256" key="9">
    <source>
        <dbReference type="ARBA" id="ARBA00022692"/>
    </source>
</evidence>
<gene>
    <name evidence="22" type="ORF">AOQ84DRAFT_339271</name>
</gene>
<organism evidence="22 23">
    <name type="scientific">Glonium stellatum</name>
    <dbReference type="NCBI Taxonomy" id="574774"/>
    <lineage>
        <taxon>Eukaryota</taxon>
        <taxon>Fungi</taxon>
        <taxon>Dikarya</taxon>
        <taxon>Ascomycota</taxon>
        <taxon>Pezizomycotina</taxon>
        <taxon>Dothideomycetes</taxon>
        <taxon>Pleosporomycetidae</taxon>
        <taxon>Gloniales</taxon>
        <taxon>Gloniaceae</taxon>
        <taxon>Glonium</taxon>
    </lineage>
</organism>
<feature type="domain" description="AMP-binding enzyme C-terminal" evidence="21">
    <location>
        <begin position="512"/>
        <end position="606"/>
    </location>
</feature>
<accession>A0A8E2JTN1</accession>
<proteinExistence type="inferred from homology"/>
<keyword evidence="8" id="KW-0551">Lipid droplet</keyword>
<dbReference type="Pfam" id="PF00501">
    <property type="entry name" value="AMP-binding"/>
    <property type="match status" value="1"/>
</dbReference>
<keyword evidence="12" id="KW-1133">Transmembrane helix</keyword>
<evidence type="ECO:0000313" key="23">
    <source>
        <dbReference type="Proteomes" id="UP000250140"/>
    </source>
</evidence>
<evidence type="ECO:0000313" key="22">
    <source>
        <dbReference type="EMBL" id="OCL09230.1"/>
    </source>
</evidence>
<dbReference type="InterPro" id="IPR045851">
    <property type="entry name" value="AMP-bd_C_sf"/>
</dbReference>
<evidence type="ECO:0000259" key="20">
    <source>
        <dbReference type="Pfam" id="PF00501"/>
    </source>
</evidence>
<dbReference type="AlphaFoldDB" id="A0A8E2JTN1"/>
<dbReference type="GO" id="GO:0005524">
    <property type="term" value="F:ATP binding"/>
    <property type="evidence" value="ECO:0007669"/>
    <property type="project" value="UniProtKB-KW"/>
</dbReference>
<evidence type="ECO:0000256" key="14">
    <source>
        <dbReference type="ARBA" id="ARBA00023136"/>
    </source>
</evidence>
<dbReference type="Gene3D" id="3.40.50.12780">
    <property type="entry name" value="N-terminal domain of ligase-like"/>
    <property type="match status" value="1"/>
</dbReference>
<keyword evidence="7" id="KW-0436">Ligase</keyword>
<comment type="similarity">
    <text evidence="4">Belongs to the ATP-dependent AMP-binding enzyme family.</text>
</comment>
<evidence type="ECO:0000256" key="11">
    <source>
        <dbReference type="ARBA" id="ARBA00022840"/>
    </source>
</evidence>
<keyword evidence="5" id="KW-0813">Transport</keyword>
<evidence type="ECO:0000256" key="1">
    <source>
        <dbReference type="ARBA" id="ARBA00004502"/>
    </source>
</evidence>
<dbReference type="InterPro" id="IPR042099">
    <property type="entry name" value="ANL_N_sf"/>
</dbReference>
<evidence type="ECO:0000256" key="15">
    <source>
        <dbReference type="ARBA" id="ARBA00023140"/>
    </source>
</evidence>
<evidence type="ECO:0000256" key="19">
    <source>
        <dbReference type="ARBA" id="ARBA00078285"/>
    </source>
</evidence>
<evidence type="ECO:0000256" key="6">
    <source>
        <dbReference type="ARBA" id="ARBA00022475"/>
    </source>
</evidence>
<dbReference type="InterPro" id="IPR025110">
    <property type="entry name" value="AMP-bd_C"/>
</dbReference>
<dbReference type="PANTHER" id="PTHR43107:SF15">
    <property type="entry name" value="FATTY ACID TRANSPORT PROTEIN 3, ISOFORM A"/>
    <property type="match status" value="1"/>
</dbReference>
<dbReference type="InterPro" id="IPR000873">
    <property type="entry name" value="AMP-dep_synth/lig_dom"/>
</dbReference>
<evidence type="ECO:0000256" key="7">
    <source>
        <dbReference type="ARBA" id="ARBA00022598"/>
    </source>
</evidence>
<evidence type="ECO:0000256" key="10">
    <source>
        <dbReference type="ARBA" id="ARBA00022741"/>
    </source>
</evidence>
<dbReference type="GO" id="GO:0005778">
    <property type="term" value="C:peroxisomal membrane"/>
    <property type="evidence" value="ECO:0007669"/>
    <property type="project" value="UniProtKB-SubCell"/>
</dbReference>
<dbReference type="GO" id="GO:0005811">
    <property type="term" value="C:lipid droplet"/>
    <property type="evidence" value="ECO:0007669"/>
    <property type="project" value="UniProtKB-SubCell"/>
</dbReference>
<dbReference type="EMBL" id="KV749480">
    <property type="protein sequence ID" value="OCL09230.1"/>
    <property type="molecule type" value="Genomic_DNA"/>
</dbReference>
<dbReference type="GO" id="GO:0005324">
    <property type="term" value="F:long-chain fatty acid transmembrane transporter activity"/>
    <property type="evidence" value="ECO:0007669"/>
    <property type="project" value="TreeGrafter"/>
</dbReference>
<evidence type="ECO:0000256" key="4">
    <source>
        <dbReference type="ARBA" id="ARBA00006432"/>
    </source>
</evidence>
<dbReference type="PROSITE" id="PS00455">
    <property type="entry name" value="AMP_BINDING"/>
    <property type="match status" value="1"/>
</dbReference>
<dbReference type="GO" id="GO:0009898">
    <property type="term" value="C:cytoplasmic side of plasma membrane"/>
    <property type="evidence" value="ECO:0007669"/>
    <property type="project" value="TreeGrafter"/>
</dbReference>
<keyword evidence="10" id="KW-0547">Nucleotide-binding</keyword>
<keyword evidence="13" id="KW-0445">Lipid transport</keyword>
<dbReference type="GO" id="GO:0004467">
    <property type="term" value="F:long-chain fatty acid-CoA ligase activity"/>
    <property type="evidence" value="ECO:0007669"/>
    <property type="project" value="TreeGrafter"/>
</dbReference>
<dbReference type="SUPFAM" id="SSF56801">
    <property type="entry name" value="Acetyl-CoA synthetase-like"/>
    <property type="match status" value="1"/>
</dbReference>
<evidence type="ECO:0000256" key="5">
    <source>
        <dbReference type="ARBA" id="ARBA00022448"/>
    </source>
</evidence>
<keyword evidence="15" id="KW-0576">Peroxisome</keyword>
<dbReference type="Pfam" id="PF13193">
    <property type="entry name" value="AMP-binding_C"/>
    <property type="match status" value="1"/>
</dbReference>
<evidence type="ECO:0000256" key="18">
    <source>
        <dbReference type="ARBA" id="ARBA00068795"/>
    </source>
</evidence>
<evidence type="ECO:0000256" key="13">
    <source>
        <dbReference type="ARBA" id="ARBA00023055"/>
    </source>
</evidence>
<evidence type="ECO:0000256" key="17">
    <source>
        <dbReference type="ARBA" id="ARBA00060276"/>
    </source>
</evidence>
<protein>
    <recommendedName>
        <fullName evidence="18">Very long-chain fatty acid transport protein</fullName>
    </recommendedName>
    <alternativeName>
        <fullName evidence="19">Very-long-chain acyl-CoA synthetase</fullName>
    </alternativeName>
</protein>
<reference evidence="22 23" key="1">
    <citation type="journal article" date="2016" name="Nat. Commun.">
        <title>Ectomycorrhizal ecology is imprinted in the genome of the dominant symbiotic fungus Cenococcum geophilum.</title>
        <authorList>
            <consortium name="DOE Joint Genome Institute"/>
            <person name="Peter M."/>
            <person name="Kohler A."/>
            <person name="Ohm R.A."/>
            <person name="Kuo A."/>
            <person name="Krutzmann J."/>
            <person name="Morin E."/>
            <person name="Arend M."/>
            <person name="Barry K.W."/>
            <person name="Binder M."/>
            <person name="Choi C."/>
            <person name="Clum A."/>
            <person name="Copeland A."/>
            <person name="Grisel N."/>
            <person name="Haridas S."/>
            <person name="Kipfer T."/>
            <person name="LaButti K."/>
            <person name="Lindquist E."/>
            <person name="Lipzen A."/>
            <person name="Maire R."/>
            <person name="Meier B."/>
            <person name="Mihaltcheva S."/>
            <person name="Molinier V."/>
            <person name="Murat C."/>
            <person name="Poggeler S."/>
            <person name="Quandt C.A."/>
            <person name="Sperisen C."/>
            <person name="Tritt A."/>
            <person name="Tisserant E."/>
            <person name="Crous P.W."/>
            <person name="Henrissat B."/>
            <person name="Nehls U."/>
            <person name="Egli S."/>
            <person name="Spatafora J.W."/>
            <person name="Grigoriev I.V."/>
            <person name="Martin F.M."/>
        </authorList>
    </citation>
    <scope>NUCLEOTIDE SEQUENCE [LARGE SCALE GENOMIC DNA]</scope>
    <source>
        <strain evidence="22 23">CBS 207.34</strain>
    </source>
</reference>
<dbReference type="OrthoDB" id="10253869at2759"/>
<keyword evidence="14" id="KW-0472">Membrane</keyword>
<evidence type="ECO:0000256" key="12">
    <source>
        <dbReference type="ARBA" id="ARBA00022989"/>
    </source>
</evidence>
<evidence type="ECO:0000256" key="16">
    <source>
        <dbReference type="ARBA" id="ARBA00051585"/>
    </source>
</evidence>
<dbReference type="InterPro" id="IPR020845">
    <property type="entry name" value="AMP-binding_CS"/>
</dbReference>
<dbReference type="Gene3D" id="3.30.300.30">
    <property type="match status" value="1"/>
</dbReference>
<sequence>MAALPIPLPVAIPAAAASLAYLNARFGFSYDWALLSTFVTGTISSIVTEYRDNINLFYILEGHALHRTRSNNAFLIHNGRQWTYRQAYDTVLKYGTWLKNDRGVKPGEIVAIDFTNSDVFIWVWFGLWSIGAKPALINYNLTGKPLLHTVKTSTARALLVDAEVRKEFTDEVMTELASTDFRGEGKGAIEITFVDRELEANIEAGEGIREPDEARAGQKLHDMAMLIYTSGTTGMPKPAIVSWTKARMGARFVAGWLPLKKTDVMYTCMPLYHSSASLLGLCATLRAGSTLALGRRFSNSTFWPEVLASGATAIHYVGETCRYLLAAPPSPRDKQHKVRLAFGNGLRPDVWDTFKERFNIPMICEFYAATEGPSAMWNRSINDFSAGAIGRNGAIATMLMGPSLTIVRMDPDSEPPAPLRDASTGLCQVADWDEPGELLYKLDPENIERKFQGYFGNNSATHSKILRDVKKKGDAWFSTGDVLRWDREGRWWFVDRIGDTFRWKAENVSTAEVSSVVGTHEAVSEANVYGVLVPGHDGRAGCAAVVLDESAFPKKDRAEEETNALPLPSQSVLRSLAGHCTSNLPRFAVPLFLRLTKQMHTTGTNKHQKHIFQQEGIDVEKIEASGDKMYWLRGGTYEPFGLAQLQEIKGRQVKL</sequence>
<feature type="domain" description="AMP-dependent synthetase/ligase" evidence="20">
    <location>
        <begin position="70"/>
        <end position="391"/>
    </location>
</feature>
<dbReference type="FunFam" id="3.40.50.12780:FF:000019">
    <property type="entry name" value="Long-chain fatty acid transporter"/>
    <property type="match status" value="1"/>
</dbReference>
<comment type="function">
    <text evidence="17">Acyl-CoA synthetase required for both the import of long chain fatty acids (LCFAs) (C14-C18) and the activation very long chain fatty acids (VLCFAs) (C20-C26) by esterification of the fatty acids into metabolically active CoA-thioesters for subsequent degradation or incorporation into phospholipids. The transport and fatty acyl-CoA synthetase activities are genetically separable and are thus independent activities. Esterifies VLCFAs in the peroxisome matrix. The VLCFAs are actively transported into peroxisomes by a PXA1-PXA2 heterodimeric transporter in the peroxisomal membrane.</text>
</comment>
<dbReference type="FunFam" id="3.30.300.30:FF:000002">
    <property type="entry name" value="Long-chain fatty acid transport protein 1"/>
    <property type="match status" value="1"/>
</dbReference>
<keyword evidence="6" id="KW-1003">Cell membrane</keyword>
<evidence type="ECO:0000256" key="2">
    <source>
        <dbReference type="ARBA" id="ARBA00004585"/>
    </source>
</evidence>
<dbReference type="PANTHER" id="PTHR43107">
    <property type="entry name" value="LONG-CHAIN FATTY ACID TRANSPORT PROTEIN"/>
    <property type="match status" value="1"/>
</dbReference>
<keyword evidence="23" id="KW-1185">Reference proteome</keyword>
<dbReference type="Proteomes" id="UP000250140">
    <property type="component" value="Unassembled WGS sequence"/>
</dbReference>
<comment type="subcellular location">
    <subcellularLocation>
        <location evidence="3">Cell membrane</location>
        <topology evidence="3">Multi-pass membrane protein</topology>
    </subcellularLocation>
    <subcellularLocation>
        <location evidence="1">Lipid droplet</location>
    </subcellularLocation>
    <subcellularLocation>
        <location evidence="2">Peroxisome membrane</location>
        <topology evidence="2">Multi-pass membrane protein</topology>
    </subcellularLocation>
</comment>
<evidence type="ECO:0000259" key="21">
    <source>
        <dbReference type="Pfam" id="PF13193"/>
    </source>
</evidence>
<evidence type="ECO:0000256" key="8">
    <source>
        <dbReference type="ARBA" id="ARBA00022677"/>
    </source>
</evidence>
<keyword evidence="9" id="KW-0812">Transmembrane</keyword>
<keyword evidence="11" id="KW-0067">ATP-binding</keyword>
<evidence type="ECO:0000256" key="3">
    <source>
        <dbReference type="ARBA" id="ARBA00004651"/>
    </source>
</evidence>